<evidence type="ECO:0000313" key="2">
    <source>
        <dbReference type="EMBL" id="MEI2453459.1"/>
    </source>
</evidence>
<name>A0ABU8CXF4_9GAMM</name>
<evidence type="ECO:0000256" key="1">
    <source>
        <dbReference type="SAM" id="MobiDB-lite"/>
    </source>
</evidence>
<dbReference type="EMBL" id="JBANDL010000002">
    <property type="protein sequence ID" value="MEI2453459.1"/>
    <property type="molecule type" value="Genomic_DNA"/>
</dbReference>
<accession>A0ABU8CXF4</accession>
<sequence>MRSSRWSDETSARQTNDRTITCSIDGTGNVDAGPVIGSAASDVRLARHAKEARGGAQSTIAYRLSME</sequence>
<dbReference type="Proteomes" id="UP001387215">
    <property type="component" value="Unassembled WGS sequence"/>
</dbReference>
<keyword evidence="3" id="KW-1185">Reference proteome</keyword>
<dbReference type="RefSeq" id="WP_336130774.1">
    <property type="nucleotide sequence ID" value="NZ_JBANDL010000002.1"/>
</dbReference>
<gene>
    <name evidence="2" type="ORF">V2J18_02085</name>
</gene>
<organism evidence="2 3">
    <name type="scientific">Lysobacter firmicutimachus</name>
    <dbReference type="NCBI Taxonomy" id="1792846"/>
    <lineage>
        <taxon>Bacteria</taxon>
        <taxon>Pseudomonadati</taxon>
        <taxon>Pseudomonadota</taxon>
        <taxon>Gammaproteobacteria</taxon>
        <taxon>Lysobacterales</taxon>
        <taxon>Lysobacteraceae</taxon>
        <taxon>Lysobacter</taxon>
    </lineage>
</organism>
<reference evidence="2 3" key="1">
    <citation type="submission" date="2024-02" db="EMBL/GenBank/DDBJ databases">
        <title>Lysobacter Genome Sequencing and Mining.</title>
        <authorList>
            <person name="Bierman J."/>
            <person name="Walker M.C."/>
        </authorList>
    </citation>
    <scope>NUCLEOTIDE SEQUENCE [LARGE SCALE GENOMIC DNA]</scope>
    <source>
        <strain evidence="2 3">PB6250</strain>
    </source>
</reference>
<evidence type="ECO:0000313" key="3">
    <source>
        <dbReference type="Proteomes" id="UP001387215"/>
    </source>
</evidence>
<feature type="compositionally biased region" description="Basic and acidic residues" evidence="1">
    <location>
        <begin position="1"/>
        <end position="11"/>
    </location>
</feature>
<proteinExistence type="predicted"/>
<feature type="region of interest" description="Disordered" evidence="1">
    <location>
        <begin position="1"/>
        <end position="20"/>
    </location>
</feature>
<protein>
    <submittedName>
        <fullName evidence="2">Uncharacterized protein</fullName>
    </submittedName>
</protein>
<comment type="caution">
    <text evidence="2">The sequence shown here is derived from an EMBL/GenBank/DDBJ whole genome shotgun (WGS) entry which is preliminary data.</text>
</comment>